<evidence type="ECO:0000256" key="2">
    <source>
        <dbReference type="ARBA" id="ARBA00023295"/>
    </source>
</evidence>
<gene>
    <name evidence="3" type="ORF">F0185_26130</name>
</gene>
<name>A0ABX0LY05_9BURK</name>
<evidence type="ECO:0000256" key="1">
    <source>
        <dbReference type="ARBA" id="ARBA00022801"/>
    </source>
</evidence>
<dbReference type="Proteomes" id="UP000785613">
    <property type="component" value="Unassembled WGS sequence"/>
</dbReference>
<evidence type="ECO:0000313" key="3">
    <source>
        <dbReference type="EMBL" id="NHZ37051.1"/>
    </source>
</evidence>
<dbReference type="InterPro" id="IPR007376">
    <property type="entry name" value="dsDNA_mimic_put"/>
</dbReference>
<proteinExistence type="predicted"/>
<evidence type="ECO:0000313" key="4">
    <source>
        <dbReference type="Proteomes" id="UP000785613"/>
    </source>
</evidence>
<dbReference type="Gene3D" id="3.10.450.140">
    <property type="entry name" value="dsDNA mimic, putative"/>
    <property type="match status" value="1"/>
</dbReference>
<keyword evidence="2" id="KW-0326">Glycosidase</keyword>
<comment type="caution">
    <text evidence="3">The sequence shown here is derived from an EMBL/GenBank/DDBJ whole genome shotgun (WGS) entry which is preliminary data.</text>
</comment>
<reference evidence="3 4" key="1">
    <citation type="submission" date="2019-09" db="EMBL/GenBank/DDBJ databases">
        <title>Taxonomy of Antarctic Massilia spp.: description of Massilia rubra sp. nov., Massilia aquatica sp. nov., Massilia mucilaginosa sp. nov., Massilia frigida sp. nov. isolated from streams, lakes and regoliths.</title>
        <authorList>
            <person name="Holochova P."/>
            <person name="Sedlacek I."/>
            <person name="Kralova S."/>
            <person name="Maslanova I."/>
            <person name="Busse H.-J."/>
            <person name="Stankova E."/>
            <person name="Vrbovska V."/>
            <person name="Kovarovic V."/>
            <person name="Bartak M."/>
            <person name="Svec P."/>
            <person name="Pantucek R."/>
        </authorList>
    </citation>
    <scope>NUCLEOTIDE SEQUENCE [LARGE SCALE GENOMIC DNA]</scope>
    <source>
        <strain evidence="3 4">CCM 8692</strain>
    </source>
</reference>
<dbReference type="Pfam" id="PF04269">
    <property type="entry name" value="DUF440"/>
    <property type="match status" value="1"/>
</dbReference>
<organism evidence="3 4">
    <name type="scientific">Massilia rubra</name>
    <dbReference type="NCBI Taxonomy" id="2607910"/>
    <lineage>
        <taxon>Bacteria</taxon>
        <taxon>Pseudomonadati</taxon>
        <taxon>Pseudomonadota</taxon>
        <taxon>Betaproteobacteria</taxon>
        <taxon>Burkholderiales</taxon>
        <taxon>Oxalobacteraceae</taxon>
        <taxon>Telluria group</taxon>
        <taxon>Massilia</taxon>
    </lineage>
</organism>
<dbReference type="SUPFAM" id="SSF102816">
    <property type="entry name" value="Putative dsDNA mimic"/>
    <property type="match status" value="1"/>
</dbReference>
<dbReference type="RefSeq" id="WP_167229584.1">
    <property type="nucleotide sequence ID" value="NZ_VUYU01000024.1"/>
</dbReference>
<sequence>MKRRTNDDTDELAQCYFRENVQAHLTAEEIDEFEQYGAVGSGSPFDFWEEVVGRPVTAREFTQYKVFKRSDTCPYVERIYAWLLVSRYWDEQPCYALWKPVLEPYTGPWFS</sequence>
<keyword evidence="1" id="KW-0378">Hydrolase</keyword>
<accession>A0ABX0LY05</accession>
<dbReference type="InterPro" id="IPR046966">
    <property type="entry name" value="Glucoamylase_active_site"/>
</dbReference>
<dbReference type="EMBL" id="VUYU01000024">
    <property type="protein sequence ID" value="NHZ37051.1"/>
    <property type="molecule type" value="Genomic_DNA"/>
</dbReference>
<dbReference type="InterPro" id="IPR036763">
    <property type="entry name" value="Put_dsDNA_mimic_sf"/>
</dbReference>
<keyword evidence="4" id="KW-1185">Reference proteome</keyword>
<dbReference type="PROSITE" id="PS00820">
    <property type="entry name" value="GLUCOAMYLASE"/>
    <property type="match status" value="1"/>
</dbReference>
<protein>
    <submittedName>
        <fullName evidence="3">DUF440 family protein</fullName>
    </submittedName>
</protein>